<proteinExistence type="predicted"/>
<protein>
    <submittedName>
        <fullName evidence="1">Uncharacterized protein</fullName>
    </submittedName>
</protein>
<name>A0AB36J571_9BACL</name>
<organism evidence="1 2">
    <name type="scientific">Paenibacillus odorifer</name>
    <dbReference type="NCBI Taxonomy" id="189426"/>
    <lineage>
        <taxon>Bacteria</taxon>
        <taxon>Bacillati</taxon>
        <taxon>Bacillota</taxon>
        <taxon>Bacilli</taxon>
        <taxon>Bacillales</taxon>
        <taxon>Paenibacillaceae</taxon>
        <taxon>Paenibacillus</taxon>
    </lineage>
</organism>
<dbReference type="AlphaFoldDB" id="A0AB36J571"/>
<gene>
    <name evidence="1" type="ORF">BSK47_31060</name>
</gene>
<reference evidence="1 2" key="1">
    <citation type="submission" date="2016-10" db="EMBL/GenBank/DDBJ databases">
        <title>Paenibacillus species isolates.</title>
        <authorList>
            <person name="Beno S.M."/>
        </authorList>
    </citation>
    <scope>NUCLEOTIDE SEQUENCE [LARGE SCALE GENOMIC DNA]</scope>
    <source>
        <strain evidence="1 2">FSL H7-0918</strain>
    </source>
</reference>
<dbReference type="Proteomes" id="UP000187323">
    <property type="component" value="Unassembled WGS sequence"/>
</dbReference>
<evidence type="ECO:0000313" key="1">
    <source>
        <dbReference type="EMBL" id="OME10261.1"/>
    </source>
</evidence>
<accession>A0AB36J571</accession>
<evidence type="ECO:0000313" key="2">
    <source>
        <dbReference type="Proteomes" id="UP000187323"/>
    </source>
</evidence>
<sequence length="61" mass="6984">MSVGSYEYWLKIWKEQQGSLSNGEMLAAAVDFCLTTYGLKGPERLKWIRSAHKVYEEQGKA</sequence>
<comment type="caution">
    <text evidence="1">The sequence shown here is derived from an EMBL/GenBank/DDBJ whole genome shotgun (WGS) entry which is preliminary data.</text>
</comment>
<dbReference type="EMBL" id="MPTO01000050">
    <property type="protein sequence ID" value="OME10261.1"/>
    <property type="molecule type" value="Genomic_DNA"/>
</dbReference>
<dbReference type="RefSeq" id="WP_076138898.1">
    <property type="nucleotide sequence ID" value="NZ_MKQM01000081.1"/>
</dbReference>